<keyword evidence="4" id="KW-1185">Reference proteome</keyword>
<dbReference type="AlphaFoldDB" id="A0A507QYU7"/>
<evidence type="ECO:0000313" key="4">
    <source>
        <dbReference type="Proteomes" id="UP000319663"/>
    </source>
</evidence>
<feature type="region of interest" description="Disordered" evidence="1">
    <location>
        <begin position="166"/>
        <end position="251"/>
    </location>
</feature>
<name>A0A507QYU7_MONPU</name>
<organism evidence="3 4">
    <name type="scientific">Monascus purpureus</name>
    <name type="common">Red mold</name>
    <name type="synonym">Monascus anka</name>
    <dbReference type="NCBI Taxonomy" id="5098"/>
    <lineage>
        <taxon>Eukaryota</taxon>
        <taxon>Fungi</taxon>
        <taxon>Dikarya</taxon>
        <taxon>Ascomycota</taxon>
        <taxon>Pezizomycotina</taxon>
        <taxon>Eurotiomycetes</taxon>
        <taxon>Eurotiomycetidae</taxon>
        <taxon>Eurotiales</taxon>
        <taxon>Aspergillaceae</taxon>
        <taxon>Monascus</taxon>
    </lineage>
</organism>
<evidence type="ECO:0000259" key="2">
    <source>
        <dbReference type="PROSITE" id="PS00036"/>
    </source>
</evidence>
<feature type="compositionally biased region" description="Acidic residues" evidence="1">
    <location>
        <begin position="201"/>
        <end position="214"/>
    </location>
</feature>
<reference evidence="3 4" key="1">
    <citation type="submission" date="2019-06" db="EMBL/GenBank/DDBJ databases">
        <title>Wine fermentation using esterase from Monascus purpureus.</title>
        <authorList>
            <person name="Geng C."/>
            <person name="Zhang Y."/>
        </authorList>
    </citation>
    <scope>NUCLEOTIDE SEQUENCE [LARGE SCALE GENOMIC DNA]</scope>
    <source>
        <strain evidence="3">HQ1</strain>
    </source>
</reference>
<accession>A0A507QYU7</accession>
<feature type="domain" description="BZIP" evidence="2">
    <location>
        <begin position="25"/>
        <end position="40"/>
    </location>
</feature>
<gene>
    <name evidence="3" type="ORF">MPDQ_006455</name>
</gene>
<dbReference type="GO" id="GO:0003700">
    <property type="term" value="F:DNA-binding transcription factor activity"/>
    <property type="evidence" value="ECO:0007669"/>
    <property type="project" value="InterPro"/>
</dbReference>
<protein>
    <recommendedName>
        <fullName evidence="2">BZIP domain-containing protein</fullName>
    </recommendedName>
</protein>
<feature type="compositionally biased region" description="Basic residues" evidence="1">
    <location>
        <begin position="30"/>
        <end position="43"/>
    </location>
</feature>
<dbReference type="EMBL" id="VIFY01000056">
    <property type="protein sequence ID" value="TQB72812.1"/>
    <property type="molecule type" value="Genomic_DNA"/>
</dbReference>
<sequence length="328" mass="36224">MENVQPHAINVPNEDWASISDVEQRRRIQNRVAQRRHRRRMKELKKAPSPSPSPLAPLLAQNLPGDQFNASRSSPSSYHRPVPSPSPHSYTSSSSPADPSPRPIPQNAAAYFPPLLSPDVEMMLRQWYAQSMPPVLGTAHLASPMDVDPLLPMAQMSQVHLGADLQQKMGTNPPSHGMPQPADNGSRPYSQVDNSRGPDLDGSDDSSTDADDPEDNPRRNGGDFYVSGGSRDKSHSHDPPGSTSDSDKAHINRIRRAFRQGLRAGMASPAERASTCEHLQRRLVQAVNKVIELYDYGCCVDVIQPDSDLDRMLLVLQERLGRVREMGK</sequence>
<evidence type="ECO:0000256" key="1">
    <source>
        <dbReference type="SAM" id="MobiDB-lite"/>
    </source>
</evidence>
<proteinExistence type="predicted"/>
<feature type="region of interest" description="Disordered" evidence="1">
    <location>
        <begin position="30"/>
        <end position="106"/>
    </location>
</feature>
<comment type="caution">
    <text evidence="3">The sequence shown here is derived from an EMBL/GenBank/DDBJ whole genome shotgun (WGS) entry which is preliminary data.</text>
</comment>
<feature type="compositionally biased region" description="Polar residues" evidence="1">
    <location>
        <begin position="68"/>
        <end position="77"/>
    </location>
</feature>
<dbReference type="OrthoDB" id="4526326at2759"/>
<dbReference type="Proteomes" id="UP000319663">
    <property type="component" value="Unassembled WGS sequence"/>
</dbReference>
<evidence type="ECO:0000313" key="3">
    <source>
        <dbReference type="EMBL" id="TQB72812.1"/>
    </source>
</evidence>
<feature type="compositionally biased region" description="Low complexity" evidence="1">
    <location>
        <begin position="87"/>
        <end position="97"/>
    </location>
</feature>
<dbReference type="InterPro" id="IPR004827">
    <property type="entry name" value="bZIP"/>
</dbReference>
<dbReference type="PROSITE" id="PS00036">
    <property type="entry name" value="BZIP_BASIC"/>
    <property type="match status" value="1"/>
</dbReference>